<proteinExistence type="predicted"/>
<dbReference type="AlphaFoldDB" id="A0A4Y7IAU7"/>
<dbReference type="InterPro" id="IPR013180">
    <property type="entry name" value="CTNNBL1_N"/>
</dbReference>
<evidence type="ECO:0000256" key="5">
    <source>
        <dbReference type="ARBA" id="ARBA00023242"/>
    </source>
</evidence>
<organism evidence="7 8">
    <name type="scientific">Papaver somniferum</name>
    <name type="common">Opium poppy</name>
    <dbReference type="NCBI Taxonomy" id="3469"/>
    <lineage>
        <taxon>Eukaryota</taxon>
        <taxon>Viridiplantae</taxon>
        <taxon>Streptophyta</taxon>
        <taxon>Embryophyta</taxon>
        <taxon>Tracheophyta</taxon>
        <taxon>Spermatophyta</taxon>
        <taxon>Magnoliopsida</taxon>
        <taxon>Ranunculales</taxon>
        <taxon>Papaveraceae</taxon>
        <taxon>Papaveroideae</taxon>
        <taxon>Papaver</taxon>
    </lineage>
</organism>
<evidence type="ECO:0000256" key="4">
    <source>
        <dbReference type="ARBA" id="ARBA00023054"/>
    </source>
</evidence>
<dbReference type="InterPro" id="IPR011989">
    <property type="entry name" value="ARM-like"/>
</dbReference>
<evidence type="ECO:0000256" key="3">
    <source>
        <dbReference type="ARBA" id="ARBA00022737"/>
    </source>
</evidence>
<evidence type="ECO:0000256" key="1">
    <source>
        <dbReference type="ARBA" id="ARBA00004123"/>
    </source>
</evidence>
<dbReference type="SUPFAM" id="SSF48371">
    <property type="entry name" value="ARM repeat"/>
    <property type="match status" value="1"/>
</dbReference>
<sequence length="283" mass="32187">MDWVLTALRSSTWNDLKMYAGVFLNTLLMPSVENRFLFGEEVVIVVVNALSSIQEEEFPHEEHLLQNLFSCLLYLLESPANMESFAKAGGVQSMIGFIQEEDFGHCYGSAIVALDIAVKACQSASQEFVNEFVTDDSAFDTVFPPSMDMIPLSIMHEEEEIEEHQISLIASLIGGIAKTEKDSLLKKFEENDFRRFTWLMELYKRLLINLVSCRYSEKVEAMTNHLKGKQVCRDNIGNVHESVESPKTAMEECIDSLEKNPDKMMELDGKDKPLRISGCKRRH</sequence>
<evidence type="ECO:0000256" key="2">
    <source>
        <dbReference type="ARBA" id="ARBA00022553"/>
    </source>
</evidence>
<comment type="subcellular location">
    <subcellularLocation>
        <location evidence="1">Nucleus</location>
    </subcellularLocation>
</comment>
<evidence type="ECO:0000313" key="7">
    <source>
        <dbReference type="EMBL" id="RZC44529.1"/>
    </source>
</evidence>
<evidence type="ECO:0000259" key="6">
    <source>
        <dbReference type="Pfam" id="PF08216"/>
    </source>
</evidence>
<keyword evidence="3" id="KW-0677">Repeat</keyword>
<feature type="domain" description="Beta-catenin-like protein 1 N-terminal" evidence="6">
    <location>
        <begin position="1"/>
        <end position="220"/>
    </location>
</feature>
<keyword evidence="4" id="KW-0175">Coiled coil</keyword>
<dbReference type="PANTHER" id="PTHR14978">
    <property type="entry name" value="BETA-CATENIN-LIKE PROTEIN 1 NUCLEAR ASSOCIATED PROTEIN"/>
    <property type="match status" value="1"/>
</dbReference>
<dbReference type="Proteomes" id="UP000316621">
    <property type="component" value="Chromosome 1"/>
</dbReference>
<evidence type="ECO:0000313" key="8">
    <source>
        <dbReference type="Proteomes" id="UP000316621"/>
    </source>
</evidence>
<keyword evidence="2" id="KW-0597">Phosphoprotein</keyword>
<dbReference type="OMA" id="VAYWIPL"/>
<dbReference type="Gene3D" id="1.25.10.10">
    <property type="entry name" value="Leucine-rich Repeat Variant"/>
    <property type="match status" value="1"/>
</dbReference>
<keyword evidence="8" id="KW-1185">Reference proteome</keyword>
<dbReference type="PANTHER" id="PTHR14978:SF0">
    <property type="entry name" value="BETA-CATENIN-LIKE PROTEIN 1"/>
    <property type="match status" value="1"/>
</dbReference>
<dbReference type="GO" id="GO:0005681">
    <property type="term" value="C:spliceosomal complex"/>
    <property type="evidence" value="ECO:0007669"/>
    <property type="project" value="TreeGrafter"/>
</dbReference>
<reference evidence="7 8" key="1">
    <citation type="journal article" date="2018" name="Science">
        <title>The opium poppy genome and morphinan production.</title>
        <authorList>
            <person name="Guo L."/>
            <person name="Winzer T."/>
            <person name="Yang X."/>
            <person name="Li Y."/>
            <person name="Ning Z."/>
            <person name="He Z."/>
            <person name="Teodor R."/>
            <person name="Lu Y."/>
            <person name="Bowser T.A."/>
            <person name="Graham I.A."/>
            <person name="Ye K."/>
        </authorList>
    </citation>
    <scope>NUCLEOTIDE SEQUENCE [LARGE SCALE GENOMIC DNA]</scope>
    <source>
        <strain evidence="8">cv. HN1</strain>
        <tissue evidence="7">Leaves</tissue>
    </source>
</reference>
<dbReference type="InterPro" id="IPR039678">
    <property type="entry name" value="CTNNBL1"/>
</dbReference>
<dbReference type="EMBL" id="CM010715">
    <property type="protein sequence ID" value="RZC44529.1"/>
    <property type="molecule type" value="Genomic_DNA"/>
</dbReference>
<dbReference type="STRING" id="3469.A0A4Y7IAU7"/>
<keyword evidence="5" id="KW-0539">Nucleus</keyword>
<dbReference type="Pfam" id="PF08216">
    <property type="entry name" value="CTNNBL"/>
    <property type="match status" value="1"/>
</dbReference>
<accession>A0A4Y7IAU7</accession>
<gene>
    <name evidence="7" type="ORF">C5167_037485</name>
</gene>
<protein>
    <recommendedName>
        <fullName evidence="6">Beta-catenin-like protein 1 N-terminal domain-containing protein</fullName>
    </recommendedName>
</protein>
<dbReference type="Gramene" id="RZC44529">
    <property type="protein sequence ID" value="RZC44529"/>
    <property type="gene ID" value="C5167_037485"/>
</dbReference>
<name>A0A4Y7IAU7_PAPSO</name>
<dbReference type="InterPro" id="IPR016024">
    <property type="entry name" value="ARM-type_fold"/>
</dbReference>